<dbReference type="RefSeq" id="WP_104507101.1">
    <property type="nucleotide sequence ID" value="NZ_JACIGC010000008.1"/>
</dbReference>
<evidence type="ECO:0000256" key="2">
    <source>
        <dbReference type="ARBA" id="ARBA00022692"/>
    </source>
</evidence>
<gene>
    <name evidence="7" type="ORF">CCR94_06655</name>
</gene>
<keyword evidence="2 5" id="KW-0812">Transmembrane</keyword>
<reference evidence="7 8" key="1">
    <citation type="journal article" date="2018" name="Arch. Microbiol.">
        <title>New insights into the metabolic potential of the phototrophic purple bacterium Rhodopila globiformis DSM 161(T) from its draft genome sequence and evidence for a vanadium-dependent nitrogenase.</title>
        <authorList>
            <person name="Imhoff J.F."/>
            <person name="Rahn T."/>
            <person name="Kunzel S."/>
            <person name="Neulinger S.C."/>
        </authorList>
    </citation>
    <scope>NUCLEOTIDE SEQUENCE [LARGE SCALE GENOMIC DNA]</scope>
    <source>
        <strain evidence="7 8">DSM 16996</strain>
    </source>
</reference>
<dbReference type="GO" id="GO:0005886">
    <property type="term" value="C:plasma membrane"/>
    <property type="evidence" value="ECO:0007669"/>
    <property type="project" value="InterPro"/>
</dbReference>
<dbReference type="InterPro" id="IPR010445">
    <property type="entry name" value="LapA_dom"/>
</dbReference>
<proteinExistence type="predicted"/>
<dbReference type="Proteomes" id="UP000239089">
    <property type="component" value="Unassembled WGS sequence"/>
</dbReference>
<evidence type="ECO:0000256" key="1">
    <source>
        <dbReference type="ARBA" id="ARBA00022475"/>
    </source>
</evidence>
<sequence>MRAVFRFLFLAPFALLLLGFSVANRQTVTVFIDPFNLTDITLPTFVIPLYILVVGAIMIGVVVGGSSTWLRQGRHRKAAREAARKSAALKAENDALRSQVSAGAPVAGSGLPVSRPTA</sequence>
<dbReference type="OrthoDB" id="7868067at2"/>
<name>A0A2S6NBV0_9HYPH</name>
<keyword evidence="3 5" id="KW-1133">Transmembrane helix</keyword>
<organism evidence="7 8">
    <name type="scientific">Rhodoblastus sphagnicola</name>
    <dbReference type="NCBI Taxonomy" id="333368"/>
    <lineage>
        <taxon>Bacteria</taxon>
        <taxon>Pseudomonadati</taxon>
        <taxon>Pseudomonadota</taxon>
        <taxon>Alphaproteobacteria</taxon>
        <taxon>Hyphomicrobiales</taxon>
        <taxon>Rhodoblastaceae</taxon>
        <taxon>Rhodoblastus</taxon>
    </lineage>
</organism>
<accession>A0A2S6NBV0</accession>
<protein>
    <recommendedName>
        <fullName evidence="6">Lipopolysaccharide assembly protein A domain-containing protein</fullName>
    </recommendedName>
</protein>
<keyword evidence="1" id="KW-1003">Cell membrane</keyword>
<evidence type="ECO:0000313" key="8">
    <source>
        <dbReference type="Proteomes" id="UP000239089"/>
    </source>
</evidence>
<dbReference type="EMBL" id="NHSJ01000043">
    <property type="protein sequence ID" value="PPQ32102.1"/>
    <property type="molecule type" value="Genomic_DNA"/>
</dbReference>
<evidence type="ECO:0000259" key="6">
    <source>
        <dbReference type="Pfam" id="PF06305"/>
    </source>
</evidence>
<evidence type="ECO:0000313" key="7">
    <source>
        <dbReference type="EMBL" id="PPQ32102.1"/>
    </source>
</evidence>
<evidence type="ECO:0000256" key="5">
    <source>
        <dbReference type="SAM" id="Phobius"/>
    </source>
</evidence>
<comment type="caution">
    <text evidence="7">The sequence shown here is derived from an EMBL/GenBank/DDBJ whole genome shotgun (WGS) entry which is preliminary data.</text>
</comment>
<dbReference type="Pfam" id="PF06305">
    <property type="entry name" value="LapA_dom"/>
    <property type="match status" value="1"/>
</dbReference>
<keyword evidence="4 5" id="KW-0472">Membrane</keyword>
<dbReference type="AlphaFoldDB" id="A0A2S6NBV0"/>
<evidence type="ECO:0000256" key="4">
    <source>
        <dbReference type="ARBA" id="ARBA00023136"/>
    </source>
</evidence>
<feature type="domain" description="Lipopolysaccharide assembly protein A" evidence="6">
    <location>
        <begin position="45"/>
        <end position="93"/>
    </location>
</feature>
<keyword evidence="8" id="KW-1185">Reference proteome</keyword>
<evidence type="ECO:0000256" key="3">
    <source>
        <dbReference type="ARBA" id="ARBA00022989"/>
    </source>
</evidence>
<feature type="transmembrane region" description="Helical" evidence="5">
    <location>
        <begin position="49"/>
        <end position="70"/>
    </location>
</feature>